<geneLocation type="plasmid" evidence="1">
    <name>pVP2HP</name>
</geneLocation>
<dbReference type="EMBL" id="JABCLD010000333">
    <property type="protein sequence ID" value="NMU24529.1"/>
    <property type="molecule type" value="Genomic_DNA"/>
</dbReference>
<organism evidence="2">
    <name type="scientific">Vibrio parahaemolyticus</name>
    <dbReference type="NCBI Taxonomy" id="670"/>
    <lineage>
        <taxon>Bacteria</taxon>
        <taxon>Pseudomonadati</taxon>
        <taxon>Pseudomonadota</taxon>
        <taxon>Gammaproteobacteria</taxon>
        <taxon>Vibrionales</taxon>
        <taxon>Vibrionaceae</taxon>
        <taxon>Vibrio</taxon>
    </lineage>
</organism>
<evidence type="ECO:0000313" key="4">
    <source>
        <dbReference type="Proteomes" id="UP000555836"/>
    </source>
</evidence>
<dbReference type="EMBL" id="AP014859">
    <property type="protein sequence ID" value="BAX56741.1"/>
    <property type="molecule type" value="Genomic_DNA"/>
</dbReference>
<dbReference type="RefSeq" id="WP_051850376.1">
    <property type="nucleotide sequence ID" value="NZ_AP014859.1"/>
</dbReference>
<reference evidence="2" key="1">
    <citation type="journal article" date="2017" name="Infect. Genet. Evol.">
        <title>Plasmid dynamics in Vibrio parahaemolyticus strains related to shrimp Acute Hepatopancreatic Necrosis Syndrome (AHPNS).</title>
        <authorList>
            <person name="Theethakaew C."/>
            <person name="Nakamura S."/>
            <person name="Motooka D."/>
            <person name="Matsuda S."/>
            <person name="Kodama T."/>
            <person name="Chonsin K."/>
            <person name="Suthienkul O."/>
            <person name="Iida T."/>
        </authorList>
    </citation>
    <scope>NUCLEOTIDE SEQUENCE</scope>
    <source>
        <strain evidence="2">VPE61</strain>
        <plasmid evidence="1">pVP2HP</plasmid>
        <plasmid evidence="2">pVPE61b</plasmid>
    </source>
</reference>
<geneLocation type="plasmid" evidence="2">
    <name>pVPE61b</name>
</geneLocation>
<accession>A0A1Y1BF65</accession>
<reference evidence="3 4" key="2">
    <citation type="submission" date="2020-04" db="EMBL/GenBank/DDBJ databases">
        <title>Whole-genome sequencing of Vibrio spp. from China reveals different genetic environments of blaCTX-M-14 among diverse lineages.</title>
        <authorList>
            <person name="Zheng Z."/>
            <person name="Ye L."/>
            <person name="Chen S."/>
        </authorList>
    </citation>
    <scope>NUCLEOTIDE SEQUENCE [LARGE SCALE GENOMIC DNA]</scope>
    <source>
        <strain evidence="3 4">Vb0574</strain>
    </source>
</reference>
<evidence type="ECO:0000313" key="3">
    <source>
        <dbReference type="EMBL" id="NMU24529.1"/>
    </source>
</evidence>
<protein>
    <submittedName>
        <fullName evidence="2">Uncharacterized protein</fullName>
    </submittedName>
</protein>
<name>A0A1Y1BF65_VIBPH</name>
<keyword evidence="2" id="KW-0614">Plasmid</keyword>
<proteinExistence type="predicted"/>
<dbReference type="EMBL" id="AP014861">
    <property type="protein sequence ID" value="BAX56998.1"/>
    <property type="molecule type" value="Genomic_DNA"/>
</dbReference>
<evidence type="ECO:0000313" key="1">
    <source>
        <dbReference type="EMBL" id="BAX56741.1"/>
    </source>
</evidence>
<sequence length="319" mass="37482">MDIPNEFQASHNLCVYMADVILDFLNSGYSNKMFMHKFNLTLDEVESLKKVEQKDILNWFEENNKPFERSLTIRTVILPHLLSDMLNFLYESIHLAEQGKMSLAYTLLRKPIQEHLYLLEAMAVDEDFFVEKFSEDPLYFRPKNGGGVLGHTKRIHKILDKNGLSHLIDCKYIAKLRYDKSDFDSFDRICNQATHLFTEHKSIKTEKQNINLIFSDDKDIYTQQRYFYTRMPYLLYYAYLVFEIVASKIAPAKENYINAINKKIAIQFLIAYSQMDGNYINEPMVRVIKIFLLLLDIKISDPADVDSILHQLILMLDKD</sequence>
<dbReference type="AlphaFoldDB" id="A0A1Y1BF65"/>
<dbReference type="Proteomes" id="UP000555836">
    <property type="component" value="Unassembled WGS sequence"/>
</dbReference>
<gene>
    <name evidence="3" type="ORF">HKB21_02695</name>
</gene>
<evidence type="ECO:0000313" key="2">
    <source>
        <dbReference type="EMBL" id="BAX56998.1"/>
    </source>
</evidence>